<keyword evidence="2" id="KW-1185">Reference proteome</keyword>
<organism evidence="1 2">
    <name type="scientific">Acidovorax soli</name>
    <dbReference type="NCBI Taxonomy" id="592050"/>
    <lineage>
        <taxon>Bacteria</taxon>
        <taxon>Pseudomonadati</taxon>
        <taxon>Pseudomonadota</taxon>
        <taxon>Betaproteobacteria</taxon>
        <taxon>Burkholderiales</taxon>
        <taxon>Comamonadaceae</taxon>
        <taxon>Acidovorax</taxon>
    </lineage>
</organism>
<dbReference type="InterPro" id="IPR027600">
    <property type="entry name" value="HprK-rel_A"/>
</dbReference>
<evidence type="ECO:0000313" key="2">
    <source>
        <dbReference type="Proteomes" id="UP000199002"/>
    </source>
</evidence>
<dbReference type="STRING" id="592050.SAMN05421875_11076"/>
<proteinExistence type="predicted"/>
<dbReference type="RefSeq" id="WP_034711791.1">
    <property type="nucleotide sequence ID" value="NZ_CAXIQW010000047.1"/>
</dbReference>
<dbReference type="AlphaFoldDB" id="A0A1H4AH48"/>
<evidence type="ECO:0008006" key="3">
    <source>
        <dbReference type="Google" id="ProtNLM"/>
    </source>
</evidence>
<dbReference type="InterPro" id="IPR027417">
    <property type="entry name" value="P-loop_NTPase"/>
</dbReference>
<evidence type="ECO:0000313" key="1">
    <source>
        <dbReference type="EMBL" id="SEA35217.1"/>
    </source>
</evidence>
<gene>
    <name evidence="1" type="ORF">SAMN05421875_11076</name>
</gene>
<dbReference type="GeneID" id="34232622"/>
<dbReference type="Gene3D" id="3.40.50.300">
    <property type="entry name" value="P-loop containing nucleotide triphosphate hydrolases"/>
    <property type="match status" value="1"/>
</dbReference>
<accession>A0A1H4AH48</accession>
<reference evidence="2" key="1">
    <citation type="submission" date="2016-10" db="EMBL/GenBank/DDBJ databases">
        <authorList>
            <person name="Varghese N."/>
            <person name="Submissions S."/>
        </authorList>
    </citation>
    <scope>NUCLEOTIDE SEQUENCE [LARGE SCALE GENOMIC DNA]</scope>
    <source>
        <strain evidence="2">DSM 25157</strain>
    </source>
</reference>
<dbReference type="EMBL" id="FNQJ01000010">
    <property type="protein sequence ID" value="SEA35217.1"/>
    <property type="molecule type" value="Genomic_DNA"/>
</dbReference>
<name>A0A1H4AH48_9BURK</name>
<dbReference type="NCBIfam" id="TIGR04352">
    <property type="entry name" value="HprK_rel_A"/>
    <property type="match status" value="1"/>
</dbReference>
<protein>
    <recommendedName>
        <fullName evidence="3">HprK-related kinase A</fullName>
    </recommendedName>
</protein>
<dbReference type="Proteomes" id="UP000199002">
    <property type="component" value="Unassembled WGS sequence"/>
</dbReference>
<sequence length="310" mass="33879">MNTQPLLSSLSRLQLGRLLGGDGLAIVIPPFVVRVRSRITVVAEGLERLYADHPLAPLDGGGFSDFHVAVQPRRPWFRPLCFFELDGGQPFTPLAQGEAFALFEWGLNWCVTSHCHQWISLHAAVLERGGRAVVLPAPPGAGKSTLCAALMLHGWRLLSDELTLLEPGSGWVVPSPRPISLKNDSIAVIRDRAPGCVLGPVAHDTQKGTVAHLKVQPESLARADERALPAWVVFPRYERGATLQVQARTRATTVVELARNSFNQHVHGRAGFEALVRLVDACDSFDLRYSQLDQALAWFDALQPPSMGDS</sequence>
<dbReference type="SUPFAM" id="SSF53795">
    <property type="entry name" value="PEP carboxykinase-like"/>
    <property type="match status" value="1"/>
</dbReference>